<evidence type="ECO:0000259" key="2">
    <source>
        <dbReference type="PROSITE" id="PS51462"/>
    </source>
</evidence>
<dbReference type="STRING" id="1993.SAMN04489713_10185"/>
<dbReference type="Pfam" id="PF00293">
    <property type="entry name" value="NUDIX"/>
    <property type="match status" value="1"/>
</dbReference>
<dbReference type="SUPFAM" id="SSF55811">
    <property type="entry name" value="Nudix"/>
    <property type="match status" value="1"/>
</dbReference>
<dbReference type="InterPro" id="IPR020084">
    <property type="entry name" value="NUDIX_hydrolase_CS"/>
</dbReference>
<dbReference type="InterPro" id="IPR015797">
    <property type="entry name" value="NUDIX_hydrolase-like_dom_sf"/>
</dbReference>
<sequence>MTPAWGTLITVEDLDVVAWIQVSDGRMLAVRARGRDLLYLPGGKREPGEDDWSALSREIREELDLELDRTSFRELGVVRAPAHDQPDFVHVRMACFTAAFRGAMAATGEVDEYVYVSRGERHLLAPAARAALDLAARHGLLA</sequence>
<dbReference type="PROSITE" id="PS00893">
    <property type="entry name" value="NUDIX_BOX"/>
    <property type="match status" value="1"/>
</dbReference>
<name>A0A1I4VYR1_9ACTN</name>
<dbReference type="InParanoid" id="A0A1I4VYR1"/>
<dbReference type="PROSITE" id="PS51462">
    <property type="entry name" value="NUDIX"/>
    <property type="match status" value="1"/>
</dbReference>
<dbReference type="EMBL" id="FOVH01000001">
    <property type="protein sequence ID" value="SFN06372.1"/>
    <property type="molecule type" value="Genomic_DNA"/>
</dbReference>
<protein>
    <submittedName>
        <fullName evidence="3">NUDIX domain-containing protein</fullName>
    </submittedName>
</protein>
<dbReference type="eggNOG" id="COG0494">
    <property type="taxonomic scope" value="Bacteria"/>
</dbReference>
<keyword evidence="4" id="KW-1185">Reference proteome</keyword>
<reference evidence="3 4" key="1">
    <citation type="submission" date="2016-10" db="EMBL/GenBank/DDBJ databases">
        <authorList>
            <person name="de Groot N.N."/>
        </authorList>
    </citation>
    <scope>NUCLEOTIDE SEQUENCE [LARGE SCALE GENOMIC DNA]</scope>
    <source>
        <strain evidence="3 4">DSM 43067</strain>
    </source>
</reference>
<dbReference type="GO" id="GO:0016787">
    <property type="term" value="F:hydrolase activity"/>
    <property type="evidence" value="ECO:0007669"/>
    <property type="project" value="UniProtKB-KW"/>
</dbReference>
<dbReference type="AlphaFoldDB" id="A0A1I4VYR1"/>
<dbReference type="Gene3D" id="3.90.79.10">
    <property type="entry name" value="Nucleoside Triphosphate Pyrophosphohydrolase"/>
    <property type="match status" value="1"/>
</dbReference>
<keyword evidence="1" id="KW-0378">Hydrolase</keyword>
<dbReference type="InterPro" id="IPR000086">
    <property type="entry name" value="NUDIX_hydrolase_dom"/>
</dbReference>
<accession>A0A1I4VYR1</accession>
<organism evidence="3 4">
    <name type="scientific">Actinomadura madurae</name>
    <dbReference type="NCBI Taxonomy" id="1993"/>
    <lineage>
        <taxon>Bacteria</taxon>
        <taxon>Bacillati</taxon>
        <taxon>Actinomycetota</taxon>
        <taxon>Actinomycetes</taxon>
        <taxon>Streptosporangiales</taxon>
        <taxon>Thermomonosporaceae</taxon>
        <taxon>Actinomadura</taxon>
    </lineage>
</organism>
<proteinExistence type="predicted"/>
<feature type="domain" description="Nudix hydrolase" evidence="2">
    <location>
        <begin position="1"/>
        <end position="138"/>
    </location>
</feature>
<dbReference type="Proteomes" id="UP000183413">
    <property type="component" value="Unassembled WGS sequence"/>
</dbReference>
<evidence type="ECO:0000256" key="1">
    <source>
        <dbReference type="ARBA" id="ARBA00022801"/>
    </source>
</evidence>
<gene>
    <name evidence="3" type="ORF">SAMN04489713_10185</name>
</gene>
<dbReference type="CDD" id="cd04690">
    <property type="entry name" value="NUDIX_Hydrolase"/>
    <property type="match status" value="1"/>
</dbReference>
<evidence type="ECO:0000313" key="4">
    <source>
        <dbReference type="Proteomes" id="UP000183413"/>
    </source>
</evidence>
<evidence type="ECO:0000313" key="3">
    <source>
        <dbReference type="EMBL" id="SFN06372.1"/>
    </source>
</evidence>